<keyword evidence="10" id="KW-0282">Flagellum</keyword>
<evidence type="ECO:0000313" key="11">
    <source>
        <dbReference type="Proteomes" id="UP000282837"/>
    </source>
</evidence>
<dbReference type="AlphaFoldDB" id="A0A437ND40"/>
<keyword evidence="6" id="KW-0653">Protein transport</keyword>
<name>A0A437ND40_9SPHN</name>
<proteinExistence type="inferred from homology"/>
<accession>A0A437ND40</accession>
<dbReference type="Proteomes" id="UP000282837">
    <property type="component" value="Unassembled WGS sequence"/>
</dbReference>
<evidence type="ECO:0000256" key="5">
    <source>
        <dbReference type="ARBA" id="ARBA00022795"/>
    </source>
</evidence>
<evidence type="ECO:0000256" key="7">
    <source>
        <dbReference type="ARBA" id="ARBA00023225"/>
    </source>
</evidence>
<keyword evidence="7" id="KW-1006">Bacterial flagellum protein export</keyword>
<dbReference type="PANTHER" id="PTHR34982">
    <property type="entry name" value="YOP PROTEINS TRANSLOCATION PROTEIN L"/>
    <property type="match status" value="1"/>
</dbReference>
<comment type="function">
    <text evidence="1">Needed for flagellar regrowth and assembly.</text>
</comment>
<evidence type="ECO:0000256" key="2">
    <source>
        <dbReference type="ARBA" id="ARBA00006602"/>
    </source>
</evidence>
<evidence type="ECO:0000259" key="9">
    <source>
        <dbReference type="Pfam" id="PF02108"/>
    </source>
</evidence>
<keyword evidence="4" id="KW-0813">Transport</keyword>
<dbReference type="InterPro" id="IPR051472">
    <property type="entry name" value="T3SS_Stator/FliH"/>
</dbReference>
<organism evidence="10 11">
    <name type="scientific">Novosphingobium umbonatum</name>
    <dbReference type="NCBI Taxonomy" id="1908524"/>
    <lineage>
        <taxon>Bacteria</taxon>
        <taxon>Pseudomonadati</taxon>
        <taxon>Pseudomonadota</taxon>
        <taxon>Alphaproteobacteria</taxon>
        <taxon>Sphingomonadales</taxon>
        <taxon>Sphingomonadaceae</taxon>
        <taxon>Novosphingobium</taxon>
    </lineage>
</organism>
<dbReference type="InterPro" id="IPR018035">
    <property type="entry name" value="Flagellar_FliH/T3SS_HrpE"/>
</dbReference>
<dbReference type="GO" id="GO:0044781">
    <property type="term" value="P:bacterial-type flagellum organization"/>
    <property type="evidence" value="ECO:0007669"/>
    <property type="project" value="UniProtKB-KW"/>
</dbReference>
<reference evidence="10 11" key="1">
    <citation type="submission" date="2019-01" db="EMBL/GenBank/DDBJ databases">
        <authorList>
            <person name="Chen W.-M."/>
        </authorList>
    </citation>
    <scope>NUCLEOTIDE SEQUENCE [LARGE SCALE GENOMIC DNA]</scope>
    <source>
        <strain evidence="10 11">FSY-9</strain>
    </source>
</reference>
<evidence type="ECO:0000256" key="3">
    <source>
        <dbReference type="ARBA" id="ARBA00016507"/>
    </source>
</evidence>
<sequence>MADLSALMGDASGFRPDARFASAEETEAPVMPMALAAMQGQFVKGGLRRVNFGGRHNEAVPAADPIAEARAQGYEQGLLDAREAAEREAQDNALRRERLELTLRKLDGELAEQFRQRLLETVVALCEATLAPLALDEAALLRRVERAAAMFTRTDDERVLRLHPQDLTLIQAQVPEDYVMTPDPNLPRGTIRVECRSNGMEVGGAEDGPEQWRRAIIEALDIGGLE</sequence>
<dbReference type="EMBL" id="SACO01000001">
    <property type="protein sequence ID" value="RVU07830.1"/>
    <property type="molecule type" value="Genomic_DNA"/>
</dbReference>
<comment type="similarity">
    <text evidence="2">Belongs to the FliH family.</text>
</comment>
<dbReference type="OrthoDB" id="7506803at2"/>
<gene>
    <name evidence="10" type="ORF">EOE18_01780</name>
</gene>
<keyword evidence="10" id="KW-0966">Cell projection</keyword>
<evidence type="ECO:0000256" key="1">
    <source>
        <dbReference type="ARBA" id="ARBA00003041"/>
    </source>
</evidence>
<evidence type="ECO:0000256" key="6">
    <source>
        <dbReference type="ARBA" id="ARBA00022927"/>
    </source>
</evidence>
<dbReference type="PANTHER" id="PTHR34982:SF1">
    <property type="entry name" value="FLAGELLAR ASSEMBLY PROTEIN FLIH"/>
    <property type="match status" value="1"/>
</dbReference>
<keyword evidence="5" id="KW-1005">Bacterial flagellum biogenesis</keyword>
<dbReference type="Pfam" id="PF02108">
    <property type="entry name" value="FliH"/>
    <property type="match status" value="1"/>
</dbReference>
<keyword evidence="10" id="KW-0969">Cilium</keyword>
<dbReference type="RefSeq" id="WP_127705552.1">
    <property type="nucleotide sequence ID" value="NZ_SACO01000001.1"/>
</dbReference>
<dbReference type="GO" id="GO:0015031">
    <property type="term" value="P:protein transport"/>
    <property type="evidence" value="ECO:0007669"/>
    <property type="project" value="UniProtKB-KW"/>
</dbReference>
<keyword evidence="11" id="KW-1185">Reference proteome</keyword>
<keyword evidence="8" id="KW-0175">Coiled coil</keyword>
<comment type="caution">
    <text evidence="10">The sequence shown here is derived from an EMBL/GenBank/DDBJ whole genome shotgun (WGS) entry which is preliminary data.</text>
</comment>
<feature type="coiled-coil region" evidence="8">
    <location>
        <begin position="82"/>
        <end position="116"/>
    </location>
</feature>
<feature type="domain" description="Flagellar assembly protein FliH/Type III secretion system HrpE" evidence="9">
    <location>
        <begin position="104"/>
        <end position="197"/>
    </location>
</feature>
<evidence type="ECO:0000256" key="8">
    <source>
        <dbReference type="SAM" id="Coils"/>
    </source>
</evidence>
<protein>
    <recommendedName>
        <fullName evidence="3">Flagellar assembly protein FliH</fullName>
    </recommendedName>
</protein>
<evidence type="ECO:0000313" key="10">
    <source>
        <dbReference type="EMBL" id="RVU07830.1"/>
    </source>
</evidence>
<evidence type="ECO:0000256" key="4">
    <source>
        <dbReference type="ARBA" id="ARBA00022448"/>
    </source>
</evidence>
<dbReference type="GO" id="GO:0005829">
    <property type="term" value="C:cytosol"/>
    <property type="evidence" value="ECO:0007669"/>
    <property type="project" value="TreeGrafter"/>
</dbReference>